<reference evidence="2" key="1">
    <citation type="journal article" date="2022" name="Mol. Ecol. Resour.">
        <title>The genomes of chicory, endive, great burdock and yacon provide insights into Asteraceae palaeo-polyploidization history and plant inulin production.</title>
        <authorList>
            <person name="Fan W."/>
            <person name="Wang S."/>
            <person name="Wang H."/>
            <person name="Wang A."/>
            <person name="Jiang F."/>
            <person name="Liu H."/>
            <person name="Zhao H."/>
            <person name="Xu D."/>
            <person name="Zhang Y."/>
        </authorList>
    </citation>
    <scope>NUCLEOTIDE SEQUENCE [LARGE SCALE GENOMIC DNA]</scope>
    <source>
        <strain evidence="2">cv. Niubang</strain>
    </source>
</reference>
<gene>
    <name evidence="1" type="ORF">L6452_44569</name>
</gene>
<dbReference type="Proteomes" id="UP001055879">
    <property type="component" value="Linkage Group LG18"/>
</dbReference>
<sequence>MRKRQGQQQGKHHSFTFIDQQGDGGTKRSDDKTLTIGPSPFRVPHTHTRLSLSPLEIDFHFFPFSLARSLSLSLSLSLSPFRRLEIRPEISPFR</sequence>
<name>A0ACB8XHW0_ARCLA</name>
<keyword evidence="2" id="KW-1185">Reference proteome</keyword>
<accession>A0ACB8XHW0</accession>
<protein>
    <submittedName>
        <fullName evidence="1">Uncharacterized protein</fullName>
    </submittedName>
</protein>
<dbReference type="EMBL" id="CM042064">
    <property type="protein sequence ID" value="KAI3665934.1"/>
    <property type="molecule type" value="Genomic_DNA"/>
</dbReference>
<evidence type="ECO:0000313" key="1">
    <source>
        <dbReference type="EMBL" id="KAI3665934.1"/>
    </source>
</evidence>
<organism evidence="1 2">
    <name type="scientific">Arctium lappa</name>
    <name type="common">Greater burdock</name>
    <name type="synonym">Lappa major</name>
    <dbReference type="NCBI Taxonomy" id="4217"/>
    <lineage>
        <taxon>Eukaryota</taxon>
        <taxon>Viridiplantae</taxon>
        <taxon>Streptophyta</taxon>
        <taxon>Embryophyta</taxon>
        <taxon>Tracheophyta</taxon>
        <taxon>Spermatophyta</taxon>
        <taxon>Magnoliopsida</taxon>
        <taxon>eudicotyledons</taxon>
        <taxon>Gunneridae</taxon>
        <taxon>Pentapetalae</taxon>
        <taxon>asterids</taxon>
        <taxon>campanulids</taxon>
        <taxon>Asterales</taxon>
        <taxon>Asteraceae</taxon>
        <taxon>Carduoideae</taxon>
        <taxon>Cardueae</taxon>
        <taxon>Arctiinae</taxon>
        <taxon>Arctium</taxon>
    </lineage>
</organism>
<comment type="caution">
    <text evidence="1">The sequence shown here is derived from an EMBL/GenBank/DDBJ whole genome shotgun (WGS) entry which is preliminary data.</text>
</comment>
<reference evidence="1 2" key="2">
    <citation type="journal article" date="2022" name="Mol. Ecol. Resour.">
        <title>The genomes of chicory, endive, great burdock and yacon provide insights into Asteraceae paleo-polyploidization history and plant inulin production.</title>
        <authorList>
            <person name="Fan W."/>
            <person name="Wang S."/>
            <person name="Wang H."/>
            <person name="Wang A."/>
            <person name="Jiang F."/>
            <person name="Liu H."/>
            <person name="Zhao H."/>
            <person name="Xu D."/>
            <person name="Zhang Y."/>
        </authorList>
    </citation>
    <scope>NUCLEOTIDE SEQUENCE [LARGE SCALE GENOMIC DNA]</scope>
    <source>
        <strain evidence="2">cv. Niubang</strain>
    </source>
</reference>
<proteinExistence type="predicted"/>
<evidence type="ECO:0000313" key="2">
    <source>
        <dbReference type="Proteomes" id="UP001055879"/>
    </source>
</evidence>